<dbReference type="PANTHER" id="PTHR30404">
    <property type="entry name" value="N-ACETYLMURAMOYL-L-ALANINE AMIDASE"/>
    <property type="match status" value="1"/>
</dbReference>
<proteinExistence type="inferred from homology"/>
<evidence type="ECO:0000256" key="5">
    <source>
        <dbReference type="ARBA" id="ARBA00022729"/>
    </source>
</evidence>
<feature type="compositionally biased region" description="Pro residues" evidence="10">
    <location>
        <begin position="228"/>
        <end position="242"/>
    </location>
</feature>
<dbReference type="GO" id="GO:0009253">
    <property type="term" value="P:peptidoglycan catabolic process"/>
    <property type="evidence" value="ECO:0007669"/>
    <property type="project" value="InterPro"/>
</dbReference>
<feature type="domain" description="MurNAc-LAA" evidence="11">
    <location>
        <begin position="318"/>
        <end position="473"/>
    </location>
</feature>
<feature type="region of interest" description="Disordered" evidence="10">
    <location>
        <begin position="220"/>
        <end position="242"/>
    </location>
</feature>
<evidence type="ECO:0000313" key="12">
    <source>
        <dbReference type="EMBL" id="AVP58537.1"/>
    </source>
</evidence>
<keyword evidence="8" id="KW-0961">Cell wall biogenesis/degradation</keyword>
<dbReference type="CDD" id="cd02696">
    <property type="entry name" value="MurNAc-LAA"/>
    <property type="match status" value="1"/>
</dbReference>
<dbReference type="KEGG" id="melm:C7H73_13260"/>
<dbReference type="SMART" id="SM00646">
    <property type="entry name" value="Ami_3"/>
    <property type="match status" value="1"/>
</dbReference>
<dbReference type="InterPro" id="IPR050695">
    <property type="entry name" value="N-acetylmuramoyl_amidase_3"/>
</dbReference>
<dbReference type="RefSeq" id="WP_106847086.1">
    <property type="nucleotide sequence ID" value="NZ_CP027792.1"/>
</dbReference>
<evidence type="ECO:0000313" key="13">
    <source>
        <dbReference type="Proteomes" id="UP000241829"/>
    </source>
</evidence>
<dbReference type="OrthoDB" id="9806267at2"/>
<evidence type="ECO:0000259" key="11">
    <source>
        <dbReference type="SMART" id="SM00646"/>
    </source>
</evidence>
<gene>
    <name evidence="12" type="ORF">C7H73_13260</name>
</gene>
<comment type="similarity">
    <text evidence="3">Belongs to the N-acetylmuramoyl-L-alanine amidase 3 family.</text>
</comment>
<dbReference type="AlphaFoldDB" id="A0A2P1NND9"/>
<dbReference type="EMBL" id="CP027792">
    <property type="protein sequence ID" value="AVP58537.1"/>
    <property type="molecule type" value="Genomic_DNA"/>
</dbReference>
<evidence type="ECO:0000256" key="9">
    <source>
        <dbReference type="ARBA" id="ARBA00074581"/>
    </source>
</evidence>
<comment type="catalytic activity">
    <reaction evidence="1">
        <text>Hydrolyzes the link between N-acetylmuramoyl residues and L-amino acid residues in certain cell-wall glycopeptides.</text>
        <dbReference type="EC" id="3.5.1.28"/>
    </reaction>
</comment>
<protein>
    <recommendedName>
        <fullName evidence="9">N-acetylmuramoyl-L-alanine amidase AmiC</fullName>
        <ecNumber evidence="4">3.5.1.28</ecNumber>
    </recommendedName>
</protein>
<dbReference type="Pfam" id="PF01520">
    <property type="entry name" value="Amidase_3"/>
    <property type="match status" value="1"/>
</dbReference>
<evidence type="ECO:0000256" key="4">
    <source>
        <dbReference type="ARBA" id="ARBA00011901"/>
    </source>
</evidence>
<organism evidence="12 13">
    <name type="scientific">Pulveribacter suum</name>
    <dbReference type="NCBI Taxonomy" id="2116657"/>
    <lineage>
        <taxon>Bacteria</taxon>
        <taxon>Pseudomonadati</taxon>
        <taxon>Pseudomonadota</taxon>
        <taxon>Betaproteobacteria</taxon>
        <taxon>Burkholderiales</taxon>
        <taxon>Comamonadaceae</taxon>
        <taxon>Pulveribacter</taxon>
    </lineage>
</organism>
<dbReference type="FunFam" id="3.40.630.40:FF:000001">
    <property type="entry name" value="N-acetylmuramoyl-L-alanine amidase"/>
    <property type="match status" value="1"/>
</dbReference>
<dbReference type="GO" id="GO:0030288">
    <property type="term" value="C:outer membrane-bounded periplasmic space"/>
    <property type="evidence" value="ECO:0007669"/>
    <property type="project" value="TreeGrafter"/>
</dbReference>
<dbReference type="EC" id="3.5.1.28" evidence="4"/>
<dbReference type="GO" id="GO:0071555">
    <property type="term" value="P:cell wall organization"/>
    <property type="evidence" value="ECO:0007669"/>
    <property type="project" value="UniProtKB-KW"/>
</dbReference>
<dbReference type="Gene3D" id="2.60.40.3500">
    <property type="match status" value="1"/>
</dbReference>
<dbReference type="SUPFAM" id="SSF53187">
    <property type="entry name" value="Zn-dependent exopeptidases"/>
    <property type="match status" value="1"/>
</dbReference>
<keyword evidence="7" id="KW-0378">Hydrolase</keyword>
<evidence type="ECO:0000256" key="2">
    <source>
        <dbReference type="ARBA" id="ARBA00004418"/>
    </source>
</evidence>
<dbReference type="InterPro" id="IPR002508">
    <property type="entry name" value="MurNAc-LAA_cat"/>
</dbReference>
<dbReference type="InterPro" id="IPR021731">
    <property type="entry name" value="AMIN_dom"/>
</dbReference>
<dbReference type="Proteomes" id="UP000241829">
    <property type="component" value="Chromosome"/>
</dbReference>
<dbReference type="PANTHER" id="PTHR30404:SF0">
    <property type="entry name" value="N-ACETYLMURAMOYL-L-ALANINE AMIDASE AMIC"/>
    <property type="match status" value="1"/>
</dbReference>
<evidence type="ECO:0000256" key="8">
    <source>
        <dbReference type="ARBA" id="ARBA00023316"/>
    </source>
</evidence>
<dbReference type="Pfam" id="PF11741">
    <property type="entry name" value="AMIN"/>
    <property type="match status" value="1"/>
</dbReference>
<dbReference type="GO" id="GO:0008745">
    <property type="term" value="F:N-acetylmuramoyl-L-alanine amidase activity"/>
    <property type="evidence" value="ECO:0007669"/>
    <property type="project" value="UniProtKB-EC"/>
</dbReference>
<keyword evidence="5" id="KW-0732">Signal</keyword>
<dbReference type="Gene3D" id="3.40.630.40">
    <property type="entry name" value="Zn-dependent exopeptidases"/>
    <property type="match status" value="1"/>
</dbReference>
<evidence type="ECO:0000256" key="3">
    <source>
        <dbReference type="ARBA" id="ARBA00010860"/>
    </source>
</evidence>
<keyword evidence="6" id="KW-0574">Periplasm</keyword>
<name>A0A2P1NND9_9BURK</name>
<accession>A0A2P1NND9</accession>
<sequence>MKEAAPSFPPFASRPEADPARRMLLRAGTLVLLLGAQQIARGAGIVAVRVWPAQEYSRVTIESDRKLVAKQFFVATPPRLAVDIEGLDLDSSLRELVAKVKPDDPNIAGIRVGQYAPGVVRLVVDLKQAALPQVFSLEPVAAYRHRLVFDLYPERALDPLEALIAERLRDPMAPLASAPALPAVAAATPSADPLEELIARHSARGEPVPLGLPLPVPARPPAAASAPAPVPVPPTPPRPPAPAVARVTDRLIIVALDPGHGGEDPGAIGPAGTREKDVVLQVALLLRDRINATTVGGNPMRAFLTRDRDFFVPLATRVDKARRVQADLFVSIHADAFTNPAARGASVFALSEGGASSSAARWLANKENQADLIGGVNVGGQDRHIQRVLLDMSTTAQINDSLKLGSVLLGEIKGMARLHKPRVEQAGFAVLKAPDIPSVLVETAFISNPEEEARLRSAAYQEQLADALMRGISRYFAKNPPLARSRTV</sequence>
<evidence type="ECO:0000256" key="1">
    <source>
        <dbReference type="ARBA" id="ARBA00001561"/>
    </source>
</evidence>
<comment type="subcellular location">
    <subcellularLocation>
        <location evidence="2">Periplasm</location>
    </subcellularLocation>
</comment>
<keyword evidence="13" id="KW-1185">Reference proteome</keyword>
<reference evidence="13" key="1">
    <citation type="submission" date="2018-03" db="EMBL/GenBank/DDBJ databases">
        <title>Genome sequencing of Melaminivora sp. strain SC2-7.</title>
        <authorList>
            <person name="Kim S.-J."/>
            <person name="Heo J."/>
            <person name="Ahn J.-H."/>
            <person name="Kwon S.-W."/>
        </authorList>
    </citation>
    <scope>NUCLEOTIDE SEQUENCE [LARGE SCALE GENOMIC DNA]</scope>
    <source>
        <strain evidence="13">SC2-7</strain>
    </source>
</reference>
<evidence type="ECO:0000256" key="7">
    <source>
        <dbReference type="ARBA" id="ARBA00022801"/>
    </source>
</evidence>
<evidence type="ECO:0000256" key="10">
    <source>
        <dbReference type="SAM" id="MobiDB-lite"/>
    </source>
</evidence>
<evidence type="ECO:0000256" key="6">
    <source>
        <dbReference type="ARBA" id="ARBA00022764"/>
    </source>
</evidence>